<comment type="caution">
    <text evidence="3">The sequence shown here is derived from an EMBL/GenBank/DDBJ whole genome shotgun (WGS) entry which is preliminary data.</text>
</comment>
<feature type="compositionally biased region" description="Low complexity" evidence="1">
    <location>
        <begin position="373"/>
        <end position="402"/>
    </location>
</feature>
<dbReference type="Pfam" id="PF00621">
    <property type="entry name" value="RhoGEF"/>
    <property type="match status" value="2"/>
</dbReference>
<evidence type="ECO:0000259" key="2">
    <source>
        <dbReference type="PROSITE" id="PS50010"/>
    </source>
</evidence>
<proteinExistence type="predicted"/>
<feature type="region of interest" description="Disordered" evidence="1">
    <location>
        <begin position="1190"/>
        <end position="1222"/>
    </location>
</feature>
<feature type="compositionally biased region" description="Polar residues" evidence="1">
    <location>
        <begin position="232"/>
        <end position="242"/>
    </location>
</feature>
<feature type="compositionally biased region" description="Polar residues" evidence="1">
    <location>
        <begin position="1009"/>
        <end position="1018"/>
    </location>
</feature>
<feature type="domain" description="DH" evidence="2">
    <location>
        <begin position="287"/>
        <end position="637"/>
    </location>
</feature>
<dbReference type="SMART" id="SM00325">
    <property type="entry name" value="RhoGEF"/>
    <property type="match status" value="1"/>
</dbReference>
<keyword evidence="4" id="KW-1185">Reference proteome</keyword>
<feature type="region of interest" description="Disordered" evidence="1">
    <location>
        <begin position="1005"/>
        <end position="1042"/>
    </location>
</feature>
<dbReference type="SUPFAM" id="SSF48065">
    <property type="entry name" value="DBL homology domain (DH-domain)"/>
    <property type="match status" value="1"/>
</dbReference>
<feature type="region of interest" description="Disordered" evidence="1">
    <location>
        <begin position="371"/>
        <end position="434"/>
    </location>
</feature>
<evidence type="ECO:0000256" key="1">
    <source>
        <dbReference type="SAM" id="MobiDB-lite"/>
    </source>
</evidence>
<feature type="region of interest" description="Disordered" evidence="1">
    <location>
        <begin position="1239"/>
        <end position="1301"/>
    </location>
</feature>
<feature type="region of interest" description="Disordered" evidence="1">
    <location>
        <begin position="1070"/>
        <end position="1111"/>
    </location>
</feature>
<protein>
    <recommendedName>
        <fullName evidence="2">DH domain-containing protein</fullName>
    </recommendedName>
</protein>
<dbReference type="GO" id="GO:0032955">
    <property type="term" value="P:regulation of division septum assembly"/>
    <property type="evidence" value="ECO:0007669"/>
    <property type="project" value="TreeGrafter"/>
</dbReference>
<evidence type="ECO:0000313" key="3">
    <source>
        <dbReference type="EMBL" id="KAJ1735571.1"/>
    </source>
</evidence>
<dbReference type="PANTHER" id="PTHR22834">
    <property type="entry name" value="NUCLEAR FUSION PROTEIN FUS2"/>
    <property type="match status" value="1"/>
</dbReference>
<organism evidence="3 4">
    <name type="scientific">Coemansia biformis</name>
    <dbReference type="NCBI Taxonomy" id="1286918"/>
    <lineage>
        <taxon>Eukaryota</taxon>
        <taxon>Fungi</taxon>
        <taxon>Fungi incertae sedis</taxon>
        <taxon>Zoopagomycota</taxon>
        <taxon>Kickxellomycotina</taxon>
        <taxon>Kickxellomycetes</taxon>
        <taxon>Kickxellales</taxon>
        <taxon>Kickxellaceae</taxon>
        <taxon>Coemansia</taxon>
    </lineage>
</organism>
<dbReference type="InterPro" id="IPR035899">
    <property type="entry name" value="DBL_dom_sf"/>
</dbReference>
<dbReference type="InterPro" id="IPR051492">
    <property type="entry name" value="Dynamin-Rho_GEF"/>
</dbReference>
<feature type="region of interest" description="Disordered" evidence="1">
    <location>
        <begin position="99"/>
        <end position="153"/>
    </location>
</feature>
<reference evidence="3" key="1">
    <citation type="submission" date="2022-07" db="EMBL/GenBank/DDBJ databases">
        <title>Phylogenomic reconstructions and comparative analyses of Kickxellomycotina fungi.</title>
        <authorList>
            <person name="Reynolds N.K."/>
            <person name="Stajich J.E."/>
            <person name="Barry K."/>
            <person name="Grigoriev I.V."/>
            <person name="Crous P."/>
            <person name="Smith M.E."/>
        </authorList>
    </citation>
    <scope>NUCLEOTIDE SEQUENCE</scope>
    <source>
        <strain evidence="3">BCRC 34381</strain>
    </source>
</reference>
<dbReference type="Proteomes" id="UP001143981">
    <property type="component" value="Unassembled WGS sequence"/>
</dbReference>
<dbReference type="EMBL" id="JANBOI010000020">
    <property type="protein sequence ID" value="KAJ1735571.1"/>
    <property type="molecule type" value="Genomic_DNA"/>
</dbReference>
<dbReference type="OrthoDB" id="10256089at2759"/>
<sequence length="1368" mass="144622">MPAHAQDTTGHDAALDLLEAIAMDLPAEYGRTPDRPATLDTPAENSACPAHMSARLAWPSATRAQDGADTSDEELYLRRVSVLYHELWTADWIEAWPASPQSRESSEPPCPVPPIPRRNSRTDGSQDTTAAGFDCPAGDAEPEATAKAKITTAARPKTMPDTIVQLDNGCSDAVARGGHSPEPHGSWVSLVNMCMGPERSSVGAATDATAASSGASNADSDARNANDDPSNINSSTVDSNINAPFPPRPVQRQRGASVHGFSPSDLADVLVGTVRRLEDDHTLRQHKRWSVVKELAVTEAHYLQDLLLLRAVFYEPLTAAPAGALLRPEDARLIFGNLDQVIDCARALVEYLTVAAVYEASRCVFLSDEGPRSNSANIHSSTSSARVRSAQSSASASSTARGSGREGAVQPLRVGGSRPASQPEAMRVGASDTSEQRNSAWADISIAQAFLLTSQRMEHVYAQYCQSFAAASQRIIELKRAATTAIPATAPATPVAADYPPSTSSPMADHLRGWLATGGPTTHTLGYSSPTPSVSSGHSVFHADAGADDTQPDLGCPDTVYATAVYQHITRQAQCLAGKTNSWDLSSLLIKPVQRILKYPLLIRSLLGLTRTHTLDHSRLEKAAQSVERIAEAINAVHRTNGLRISTATTGSSLSAPGDDAQGRVARELRRVLRRRTGNASHLRPKPQAEGPTKERPRKPTRARGWARENPDRSLLAVPGAQPPTGAAALVEQHENRIAEVIRALREWESSVGTVLRQQLAVAARWRDLYTRPDGVAESVAATSDAVLCVQSAVHDVGTGGNAFVASGADAGVFGDLDSRLQKQWQLAAEVSRRARHGQKHGRSSSSDLSGSAGVRERERESPGTREPWEAARLARATAYHAALETIYGSLYPNAVCSPLHSKVYPVLSALLQIYGDGPRYILGEIARASSGGGGVPAYSTAEPDGYRLAKLHGALAEDLPRLFEHERTAMRLLFVQIVDIQRGFFRQMVDLLSGVCAAPNTLPPYATGDQQRPSTACPSQHPSGQQAGSGSGASSGPSRCTETLPPLAAECMSQIRAGMWRLAQESQRHSPAQCVVKPRHRGNTSSAADGSDTASDHSIAAEDGSSASVSGAIAADVGGDRTRARAAPAVPAKDTVPAVPAKDTVPAVPAKDVVPAVPAKDAVTTGPAGPGSLALESLMRRRSGDAAWSPVAGSWVRPESNADPQPSARPASSKQLYKRPGGLMGRIANLRAGRVMRGHQGSTPALDRLSDGALDSIKPRSPQCGSGAGMGAEDPPIHPTSGTSARVRAPSKSTHRARSEADMRDAAVGWAIEVARFEPLPLVDSIRFSKGFVDAAFQLLELQDLLGSEAVAVGPATAPNTGTGLRE</sequence>
<dbReference type="PROSITE" id="PS50010">
    <property type="entry name" value="DH_2"/>
    <property type="match status" value="1"/>
</dbReference>
<feature type="compositionally biased region" description="Basic and acidic residues" evidence="1">
    <location>
        <begin position="855"/>
        <end position="869"/>
    </location>
</feature>
<feature type="compositionally biased region" description="Low complexity" evidence="1">
    <location>
        <begin position="1086"/>
        <end position="1111"/>
    </location>
</feature>
<dbReference type="InterPro" id="IPR000219">
    <property type="entry name" value="DH_dom"/>
</dbReference>
<accession>A0A9W7YIA0</accession>
<gene>
    <name evidence="3" type="ORF">LPJ61_000484</name>
</gene>
<dbReference type="GO" id="GO:0005085">
    <property type="term" value="F:guanyl-nucleotide exchange factor activity"/>
    <property type="evidence" value="ECO:0007669"/>
    <property type="project" value="InterPro"/>
</dbReference>
<dbReference type="GO" id="GO:0005737">
    <property type="term" value="C:cytoplasm"/>
    <property type="evidence" value="ECO:0007669"/>
    <property type="project" value="TreeGrafter"/>
</dbReference>
<dbReference type="PANTHER" id="PTHR22834:SF20">
    <property type="entry name" value="SH3 DOMAIN-CONTAINING PROTEIN"/>
    <property type="match status" value="1"/>
</dbReference>
<feature type="region of interest" description="Disordered" evidence="1">
    <location>
        <begin position="205"/>
        <end position="261"/>
    </location>
</feature>
<evidence type="ECO:0000313" key="4">
    <source>
        <dbReference type="Proteomes" id="UP001143981"/>
    </source>
</evidence>
<feature type="region of interest" description="Disordered" evidence="1">
    <location>
        <begin position="832"/>
        <end position="869"/>
    </location>
</feature>
<dbReference type="GO" id="GO:0031991">
    <property type="term" value="P:regulation of actomyosin contractile ring contraction"/>
    <property type="evidence" value="ECO:0007669"/>
    <property type="project" value="TreeGrafter"/>
</dbReference>
<feature type="region of interest" description="Disordered" evidence="1">
    <location>
        <begin position="674"/>
        <end position="720"/>
    </location>
</feature>
<feature type="compositionally biased region" description="Low complexity" evidence="1">
    <location>
        <begin position="143"/>
        <end position="153"/>
    </location>
</feature>
<dbReference type="Gene3D" id="1.20.900.10">
    <property type="entry name" value="Dbl homology (DH) domain"/>
    <property type="match status" value="1"/>
</dbReference>
<name>A0A9W7YIA0_9FUNG</name>
<feature type="compositionally biased region" description="Basic residues" evidence="1">
    <location>
        <begin position="834"/>
        <end position="843"/>
    </location>
</feature>
<feature type="compositionally biased region" description="Low complexity" evidence="1">
    <location>
        <begin position="205"/>
        <end position="219"/>
    </location>
</feature>